<evidence type="ECO:0000256" key="6">
    <source>
        <dbReference type="HAMAP-Rule" id="MF_00163"/>
    </source>
</evidence>
<evidence type="ECO:0000256" key="3">
    <source>
        <dbReference type="ARBA" id="ARBA00022801"/>
    </source>
</evidence>
<dbReference type="RefSeq" id="WP_013516546.1">
    <property type="nucleotide sequence ID" value="NC_014909.2"/>
</dbReference>
<feature type="binding site" evidence="6">
    <location>
        <position position="91"/>
    </location>
    <ligand>
        <name>Fe cation</name>
        <dbReference type="ChEBI" id="CHEBI:24875"/>
    </ligand>
</feature>
<evidence type="ECO:0000256" key="1">
    <source>
        <dbReference type="ARBA" id="ARBA00010759"/>
    </source>
</evidence>
<comment type="cofactor">
    <cofactor evidence="6">
        <name>Fe(2+)</name>
        <dbReference type="ChEBI" id="CHEBI:29033"/>
    </cofactor>
    <text evidence="6">Binds 1 Fe(2+) ion.</text>
</comment>
<dbReference type="Proteomes" id="UP000007464">
    <property type="component" value="Chromosome"/>
</dbReference>
<dbReference type="Pfam" id="PF01327">
    <property type="entry name" value="Pep_deformylase"/>
    <property type="match status" value="1"/>
</dbReference>
<dbReference type="EC" id="3.5.1.88" evidence="6"/>
<dbReference type="NCBIfam" id="TIGR00079">
    <property type="entry name" value="pept_deformyl"/>
    <property type="match status" value="1"/>
</dbReference>
<keyword evidence="5 6" id="KW-0408">Iron</keyword>
<feature type="active site" evidence="6">
    <location>
        <position position="134"/>
    </location>
</feature>
<evidence type="ECO:0000313" key="7">
    <source>
        <dbReference type="EMBL" id="ADV33621.1"/>
    </source>
</evidence>
<feature type="binding site" evidence="6">
    <location>
        <position position="133"/>
    </location>
    <ligand>
        <name>Fe cation</name>
        <dbReference type="ChEBI" id="CHEBI:24875"/>
    </ligand>
</feature>
<comment type="catalytic activity">
    <reaction evidence="6">
        <text>N-terminal N-formyl-L-methionyl-[peptide] + H2O = N-terminal L-methionyl-[peptide] + formate</text>
        <dbReference type="Rhea" id="RHEA:24420"/>
        <dbReference type="Rhea" id="RHEA-COMP:10639"/>
        <dbReference type="Rhea" id="RHEA-COMP:10640"/>
        <dbReference type="ChEBI" id="CHEBI:15377"/>
        <dbReference type="ChEBI" id="CHEBI:15740"/>
        <dbReference type="ChEBI" id="CHEBI:49298"/>
        <dbReference type="ChEBI" id="CHEBI:64731"/>
        <dbReference type="EC" id="3.5.1.88"/>
    </reaction>
</comment>
<name>E8Q605_BLOVB</name>
<dbReference type="PIRSF" id="PIRSF004749">
    <property type="entry name" value="Pep_def"/>
    <property type="match status" value="1"/>
</dbReference>
<dbReference type="OrthoDB" id="9804313at2"/>
<organism evidence="7 8">
    <name type="scientific">Blochmanniella vafra (strain BVAF)</name>
    <dbReference type="NCBI Taxonomy" id="859654"/>
    <lineage>
        <taxon>Bacteria</taxon>
        <taxon>Pseudomonadati</taxon>
        <taxon>Pseudomonadota</taxon>
        <taxon>Gammaproteobacteria</taxon>
        <taxon>Enterobacterales</taxon>
        <taxon>Enterobacteriaceae</taxon>
        <taxon>ant endosymbionts</taxon>
        <taxon>Candidatus Blochmanniella</taxon>
    </lineage>
</organism>
<gene>
    <name evidence="6 7" type="primary">def</name>
    <name evidence="7" type="ordered locus">BVAF_220</name>
</gene>
<accession>E8Q605</accession>
<dbReference type="CDD" id="cd00487">
    <property type="entry name" value="Pep_deformylase"/>
    <property type="match status" value="1"/>
</dbReference>
<proteinExistence type="inferred from homology"/>
<protein>
    <recommendedName>
        <fullName evidence="6">Peptide deformylase</fullName>
        <shortName evidence="6">PDF</shortName>
        <ecNumber evidence="6">3.5.1.88</ecNumber>
    </recommendedName>
    <alternativeName>
        <fullName evidence="6">Polypeptide deformylase</fullName>
    </alternativeName>
</protein>
<dbReference type="HAMAP" id="MF_00163">
    <property type="entry name" value="Pep_deformylase"/>
    <property type="match status" value="1"/>
</dbReference>
<dbReference type="GO" id="GO:0046872">
    <property type="term" value="F:metal ion binding"/>
    <property type="evidence" value="ECO:0007669"/>
    <property type="project" value="UniProtKB-KW"/>
</dbReference>
<reference evidence="7 8" key="1">
    <citation type="journal article" date="2010" name="BMC Genomics">
        <title>Unprecedented loss of ammonia assimilation capability in a urease-encoding bacterial mutualist.</title>
        <authorList>
            <person name="Williams L.E."/>
            <person name="Wernegreen J.J."/>
        </authorList>
    </citation>
    <scope>NUCLEOTIDE SEQUENCE [LARGE SCALE GENOMIC DNA]</scope>
    <source>
        <strain evidence="7 8">BVAF</strain>
    </source>
</reference>
<keyword evidence="2 6" id="KW-0479">Metal-binding</keyword>
<comment type="similarity">
    <text evidence="1 6">Belongs to the polypeptide deformylase family.</text>
</comment>
<dbReference type="Gene3D" id="3.90.45.10">
    <property type="entry name" value="Peptide deformylase"/>
    <property type="match status" value="1"/>
</dbReference>
<dbReference type="PRINTS" id="PR01576">
    <property type="entry name" value="PDEFORMYLASE"/>
</dbReference>
<dbReference type="AlphaFoldDB" id="E8Q605"/>
<dbReference type="InterPro" id="IPR023635">
    <property type="entry name" value="Peptide_deformylase"/>
</dbReference>
<keyword evidence="4 6" id="KW-0648">Protein biosynthesis</keyword>
<keyword evidence="8" id="KW-1185">Reference proteome</keyword>
<evidence type="ECO:0000256" key="5">
    <source>
        <dbReference type="ARBA" id="ARBA00023004"/>
    </source>
</evidence>
<feature type="binding site" evidence="6">
    <location>
        <position position="137"/>
    </location>
    <ligand>
        <name>Fe cation</name>
        <dbReference type="ChEBI" id="CHEBI:24875"/>
    </ligand>
</feature>
<dbReference type="KEGG" id="bva:BVAF_220"/>
<evidence type="ECO:0000256" key="2">
    <source>
        <dbReference type="ARBA" id="ARBA00022723"/>
    </source>
</evidence>
<evidence type="ECO:0000256" key="4">
    <source>
        <dbReference type="ARBA" id="ARBA00022917"/>
    </source>
</evidence>
<dbReference type="STRING" id="859654.BVAF_220"/>
<dbReference type="InterPro" id="IPR036821">
    <property type="entry name" value="Peptide_deformylase_sf"/>
</dbReference>
<dbReference type="GO" id="GO:0042586">
    <property type="term" value="F:peptide deformylase activity"/>
    <property type="evidence" value="ECO:0007669"/>
    <property type="project" value="UniProtKB-UniRule"/>
</dbReference>
<dbReference type="EMBL" id="CP002189">
    <property type="protein sequence ID" value="ADV33621.1"/>
    <property type="molecule type" value="Genomic_DNA"/>
</dbReference>
<evidence type="ECO:0000313" key="8">
    <source>
        <dbReference type="Proteomes" id="UP000007464"/>
    </source>
</evidence>
<dbReference type="PANTHER" id="PTHR10458:SF21">
    <property type="entry name" value="PEPTIDE DEFORMYLASE"/>
    <property type="match status" value="1"/>
</dbReference>
<dbReference type="PANTHER" id="PTHR10458">
    <property type="entry name" value="PEPTIDE DEFORMYLASE"/>
    <property type="match status" value="1"/>
</dbReference>
<sequence>MSILKILHYPDKRLRKTAKFVSKISKHTKRIIFDMFDTMYAQQGIGLAATQVDIDQQIIVIDLYQNITQRLVFINPIIIKKIGIIHTVEGCLSIPKIKESIPRSKQIIVRSLNQDGNIFEITATDLLSVCIQHEIDHLLGKLFIDYLSPLKIKRINKKIQKWTKLLNK</sequence>
<keyword evidence="3 6" id="KW-0378">Hydrolase</keyword>
<dbReference type="NCBIfam" id="NF001159">
    <property type="entry name" value="PRK00150.1-3"/>
    <property type="match status" value="1"/>
</dbReference>
<dbReference type="HOGENOM" id="CLU_061901_2_1_6"/>
<comment type="function">
    <text evidence="6">Removes the formyl group from the N-terminal Met of newly synthesized proteins. Requires at least a dipeptide for an efficient rate of reaction. N-terminal L-methionine is a prerequisite for activity but the enzyme has broad specificity at other positions.</text>
</comment>
<dbReference type="GO" id="GO:0006412">
    <property type="term" value="P:translation"/>
    <property type="evidence" value="ECO:0007669"/>
    <property type="project" value="UniProtKB-UniRule"/>
</dbReference>
<dbReference type="SUPFAM" id="SSF56420">
    <property type="entry name" value="Peptide deformylase"/>
    <property type="match status" value="1"/>
</dbReference>